<dbReference type="STRING" id="687842.ASU31_23230"/>
<evidence type="ECO:0000256" key="3">
    <source>
        <dbReference type="ARBA" id="ARBA00022729"/>
    </source>
</evidence>
<dbReference type="EMBL" id="LMZQ01000035">
    <property type="protein sequence ID" value="KRT13712.1"/>
    <property type="molecule type" value="Genomic_DNA"/>
</dbReference>
<dbReference type="InterPro" id="IPR012944">
    <property type="entry name" value="SusD_RagB_dom"/>
</dbReference>
<dbReference type="Proteomes" id="UP000051950">
    <property type="component" value="Unassembled WGS sequence"/>
</dbReference>
<keyword evidence="5" id="KW-0998">Cell outer membrane</keyword>
<evidence type="ECO:0000256" key="5">
    <source>
        <dbReference type="ARBA" id="ARBA00023237"/>
    </source>
</evidence>
<proteinExistence type="inferred from homology"/>
<protein>
    <submittedName>
        <fullName evidence="7">Glycan metabolism protein RagB</fullName>
    </submittedName>
</protein>
<dbReference type="RefSeq" id="WP_057934636.1">
    <property type="nucleotide sequence ID" value="NZ_LMZQ01000035.1"/>
</dbReference>
<feature type="non-terminal residue" evidence="7">
    <location>
        <position position="1"/>
    </location>
</feature>
<dbReference type="GO" id="GO:0009279">
    <property type="term" value="C:cell outer membrane"/>
    <property type="evidence" value="ECO:0007669"/>
    <property type="project" value="UniProtKB-SubCell"/>
</dbReference>
<dbReference type="Pfam" id="PF07980">
    <property type="entry name" value="SusD_RagB"/>
    <property type="match status" value="1"/>
</dbReference>
<keyword evidence="4" id="KW-0472">Membrane</keyword>
<dbReference type="Gene3D" id="1.25.40.390">
    <property type="match status" value="1"/>
</dbReference>
<dbReference type="SUPFAM" id="SSF48452">
    <property type="entry name" value="TPR-like"/>
    <property type="match status" value="1"/>
</dbReference>
<sequence>ALSNDALWTKIADDFRAAVTALPTDQNDKGRVNKNAAKAYLAKVLLYQAYTQSENNAVSSIDAAKLNEINTLCDEIIASGKFSLSTDYANNFLSASDNGPESVFAIQYSKDDGTPKGRLDYGHALNYPMNQEYGCCGFNVPSHDLINAFKTGTDGLPLFSTYNNTDAAASLDFQSSSFDPRLDHTVAKPGAPFKYKPAFVFQRSWSRAPAIYDAFASMKEAVLPDDASFQKVPPFIGSSKNWEIIRYSDVLLWKAEVLIELGRSLEAVPLINQVRNRANLSRNLLKNAAGNPTSNYNVQLYQPGVNCTWTQDFARQALRFERRLEFATEGYHFFDLVRWGIAAQTMNAYFTVEKSRVAHLADARFTVGRDEYFPIPLNQINFSSGVYKQNNGW</sequence>
<dbReference type="OrthoDB" id="9792139at2"/>
<dbReference type="InterPro" id="IPR011990">
    <property type="entry name" value="TPR-like_helical_dom_sf"/>
</dbReference>
<evidence type="ECO:0000256" key="1">
    <source>
        <dbReference type="ARBA" id="ARBA00004442"/>
    </source>
</evidence>
<feature type="domain" description="RagB/SusD" evidence="6">
    <location>
        <begin position="100"/>
        <end position="393"/>
    </location>
</feature>
<evidence type="ECO:0000313" key="8">
    <source>
        <dbReference type="Proteomes" id="UP000051950"/>
    </source>
</evidence>
<evidence type="ECO:0000259" key="6">
    <source>
        <dbReference type="Pfam" id="PF07980"/>
    </source>
</evidence>
<evidence type="ECO:0000256" key="4">
    <source>
        <dbReference type="ARBA" id="ARBA00023136"/>
    </source>
</evidence>
<keyword evidence="8" id="KW-1185">Reference proteome</keyword>
<comment type="subcellular location">
    <subcellularLocation>
        <location evidence="1">Cell outer membrane</location>
    </subcellularLocation>
</comment>
<dbReference type="AlphaFoldDB" id="A0A0T5VIM1"/>
<comment type="caution">
    <text evidence="7">The sequence shown here is derived from an EMBL/GenBank/DDBJ whole genome shotgun (WGS) entry which is preliminary data.</text>
</comment>
<evidence type="ECO:0000256" key="2">
    <source>
        <dbReference type="ARBA" id="ARBA00006275"/>
    </source>
</evidence>
<accession>A0A0T5VIM1</accession>
<comment type="similarity">
    <text evidence="2">Belongs to the SusD family.</text>
</comment>
<keyword evidence="3" id="KW-0732">Signal</keyword>
<reference evidence="7 8" key="1">
    <citation type="submission" date="2015-11" db="EMBL/GenBank/DDBJ databases">
        <title>Sequence of Pedobacter ginsenosidimutans.</title>
        <authorList>
            <person name="Carson E."/>
            <person name="Keyser V."/>
            <person name="Newman J."/>
            <person name="Miller J."/>
        </authorList>
    </citation>
    <scope>NUCLEOTIDE SEQUENCE [LARGE SCALE GENOMIC DNA]</scope>
    <source>
        <strain evidence="7 8">KACC 14530</strain>
    </source>
</reference>
<name>A0A0T5VIM1_9SPHI</name>
<organism evidence="7 8">
    <name type="scientific">Pedobacter ginsenosidimutans</name>
    <dbReference type="NCBI Taxonomy" id="687842"/>
    <lineage>
        <taxon>Bacteria</taxon>
        <taxon>Pseudomonadati</taxon>
        <taxon>Bacteroidota</taxon>
        <taxon>Sphingobacteriia</taxon>
        <taxon>Sphingobacteriales</taxon>
        <taxon>Sphingobacteriaceae</taxon>
        <taxon>Pedobacter</taxon>
    </lineage>
</organism>
<gene>
    <name evidence="7" type="ORF">ASU31_23230</name>
</gene>
<evidence type="ECO:0000313" key="7">
    <source>
        <dbReference type="EMBL" id="KRT13712.1"/>
    </source>
</evidence>